<dbReference type="EMBL" id="SMUW01000016">
    <property type="protein sequence ID" value="TDK50850.1"/>
    <property type="molecule type" value="Genomic_DNA"/>
</dbReference>
<evidence type="ECO:0000256" key="1">
    <source>
        <dbReference type="SAM" id="Coils"/>
    </source>
</evidence>
<feature type="coiled-coil region" evidence="1">
    <location>
        <begin position="133"/>
        <end position="189"/>
    </location>
</feature>
<accession>A0A4R5VGD6</accession>
<feature type="domain" description="Conjugative transposon TraM C-terminal" evidence="2">
    <location>
        <begin position="294"/>
        <end position="437"/>
    </location>
</feature>
<name>A0A4R5VGD6_9BACT</name>
<protein>
    <submittedName>
        <fullName evidence="3">Conjugative transposon protein TraM</fullName>
    </submittedName>
</protein>
<sequence length="446" mass="49207">MKNKQTNRAEQRKGVFLLCLPVLIVPILFLLGMKGGDAQVPDEVPKGFNQEMPKVLIKDQKTSKSEAYRMEEKLREEPRDLEIPAFFQKPLVESKNVDEDLGLDQMVLPSSDNPAPSFAFASKKSSVELADPEQAMMEQLKELEKLLQQEQELALKQNQEPTELKGELSKDLLKEKMEWERMMDQLEGRSASDPELDQLEGLLDKLLLLQQGVEESGENPAIAELNGMRPLSISKENEEGSEGNWDKMPDALNPGSTTGIQESQPANGIFSNGFFGLEKSVGEGQISDSFRSTIKAHVAENQEIFPGEAVELILDQKLNLGDIQIPEGTVIHANTSLSGARLQLSVSGLVWKDSLIPVSLKAYGLDGLPGVEIADQKASSHWLDESARGAQGIRINSMGMDWQSQLASSGVEASRSLIRSKSRLKKLKIKGGHPLLLIDFSNSKTH</sequence>
<dbReference type="AlphaFoldDB" id="A0A4R5VGD6"/>
<dbReference type="RefSeq" id="WP_100630319.1">
    <property type="nucleotide sequence ID" value="NZ_SMUW01000016.1"/>
</dbReference>
<dbReference type="Proteomes" id="UP000295438">
    <property type="component" value="Unassembled WGS sequence"/>
</dbReference>
<dbReference type="InterPro" id="IPR055407">
    <property type="entry name" value="TraM_C"/>
</dbReference>
<evidence type="ECO:0000313" key="3">
    <source>
        <dbReference type="EMBL" id="TDK50850.1"/>
    </source>
</evidence>
<keyword evidence="4" id="KW-1185">Reference proteome</keyword>
<gene>
    <name evidence="3" type="primary">traM</name>
    <name evidence="3" type="ORF">E1898_00525</name>
</gene>
<keyword evidence="1" id="KW-0175">Coiled coil</keyword>
<organism evidence="3 4">
    <name type="scientific">Algoriphagus formosus</name>
    <dbReference type="NCBI Taxonomy" id="2007308"/>
    <lineage>
        <taxon>Bacteria</taxon>
        <taxon>Pseudomonadati</taxon>
        <taxon>Bacteroidota</taxon>
        <taxon>Cytophagia</taxon>
        <taxon>Cytophagales</taxon>
        <taxon>Cyclobacteriaceae</taxon>
        <taxon>Algoriphagus</taxon>
    </lineage>
</organism>
<evidence type="ECO:0000259" key="2">
    <source>
        <dbReference type="Pfam" id="PF12508"/>
    </source>
</evidence>
<evidence type="ECO:0000313" key="4">
    <source>
        <dbReference type="Proteomes" id="UP000295438"/>
    </source>
</evidence>
<proteinExistence type="predicted"/>
<dbReference type="Pfam" id="PF12508">
    <property type="entry name" value="Transposon_TraM"/>
    <property type="match status" value="1"/>
</dbReference>
<comment type="caution">
    <text evidence="3">The sequence shown here is derived from an EMBL/GenBank/DDBJ whole genome shotgun (WGS) entry which is preliminary data.</text>
</comment>
<reference evidence="3 4" key="1">
    <citation type="submission" date="2019-03" db="EMBL/GenBank/DDBJ databases">
        <title>Algoriphagus aquimaris sp. nov., isolated form marine sediment in Pohang, Korea.</title>
        <authorList>
            <person name="Kim J."/>
            <person name="Yoon S.-H."/>
            <person name="Lee S.-S."/>
        </authorList>
    </citation>
    <scope>NUCLEOTIDE SEQUENCE [LARGE SCALE GENOMIC DNA]</scope>
    <source>
        <strain evidence="3 4">F21</strain>
    </source>
</reference>